<evidence type="ECO:0000256" key="4">
    <source>
        <dbReference type="ARBA" id="ARBA00022722"/>
    </source>
</evidence>
<dbReference type="PANTHER" id="PTHR30231:SF42">
    <property type="entry name" value="EXONUCLEASE"/>
    <property type="match status" value="1"/>
</dbReference>
<evidence type="ECO:0000256" key="7">
    <source>
        <dbReference type="ARBA" id="ARBA00070925"/>
    </source>
</evidence>
<dbReference type="Gene3D" id="3.30.420.10">
    <property type="entry name" value="Ribonuclease H-like superfamily/Ribonuclease H"/>
    <property type="match status" value="1"/>
</dbReference>
<organism evidence="9 10">
    <name type="scientific">Enterococcus hermanniensis</name>
    <dbReference type="NCBI Taxonomy" id="249189"/>
    <lineage>
        <taxon>Bacteria</taxon>
        <taxon>Bacillati</taxon>
        <taxon>Bacillota</taxon>
        <taxon>Bacilli</taxon>
        <taxon>Lactobacillales</taxon>
        <taxon>Enterococcaceae</taxon>
        <taxon>Enterococcus</taxon>
    </lineage>
</organism>
<dbReference type="STRING" id="249189.RV04_GL000609"/>
<keyword evidence="10" id="KW-1185">Reference proteome</keyword>
<dbReference type="GO" id="GO:0008408">
    <property type="term" value="F:3'-5' exonuclease activity"/>
    <property type="evidence" value="ECO:0007669"/>
    <property type="project" value="TreeGrafter"/>
</dbReference>
<dbReference type="GO" id="GO:0003887">
    <property type="term" value="F:DNA-directed DNA polymerase activity"/>
    <property type="evidence" value="ECO:0007669"/>
    <property type="project" value="UniProtKB-KW"/>
</dbReference>
<keyword evidence="1" id="KW-0808">Transferase</keyword>
<dbReference type="AlphaFoldDB" id="A0A1L8TI48"/>
<dbReference type="InterPro" id="IPR006054">
    <property type="entry name" value="DnaQ"/>
</dbReference>
<evidence type="ECO:0000313" key="9">
    <source>
        <dbReference type="EMBL" id="OJG44011.1"/>
    </source>
</evidence>
<dbReference type="PANTHER" id="PTHR30231">
    <property type="entry name" value="DNA POLYMERASE III SUBUNIT EPSILON"/>
    <property type="match status" value="1"/>
</dbReference>
<evidence type="ECO:0000256" key="6">
    <source>
        <dbReference type="ARBA" id="ARBA00022932"/>
    </source>
</evidence>
<protein>
    <recommendedName>
        <fullName evidence="7">DNA polymerase III polC-type</fullName>
    </recommendedName>
</protein>
<keyword evidence="3" id="KW-0235">DNA replication</keyword>
<feature type="domain" description="Exonuclease" evidence="8">
    <location>
        <begin position="18"/>
        <end position="183"/>
    </location>
</feature>
<dbReference type="SMART" id="SM00479">
    <property type="entry name" value="EXOIII"/>
    <property type="match status" value="1"/>
</dbReference>
<keyword evidence="5 9" id="KW-0269">Exonuclease</keyword>
<sequence length="193" mass="22313">MPVKKLCQNNGKEVKRLNFIAMDFETANYQSHSACSLALVMVKNSQIVGEYYSLIKPETDFFWKNIQIHGIHPEDVADAPKFPEVWQEINQYYQENRLIVAHNASFDTKVLAGCLDYYQLEQPSYLSLCTVRTSRRLFPKMVNHRLNTVCEELAIPLENHHDALEDSRACAKILLYQEDHFGVDPLKKLVLPI</sequence>
<dbReference type="GO" id="GO:0003677">
    <property type="term" value="F:DNA binding"/>
    <property type="evidence" value="ECO:0007669"/>
    <property type="project" value="InterPro"/>
</dbReference>
<dbReference type="FunFam" id="3.30.420.10:FF:000045">
    <property type="entry name" value="3'-5' exonuclease DinG"/>
    <property type="match status" value="1"/>
</dbReference>
<evidence type="ECO:0000256" key="5">
    <source>
        <dbReference type="ARBA" id="ARBA00022839"/>
    </source>
</evidence>
<evidence type="ECO:0000256" key="3">
    <source>
        <dbReference type="ARBA" id="ARBA00022705"/>
    </source>
</evidence>
<dbReference type="GO" id="GO:0005829">
    <property type="term" value="C:cytosol"/>
    <property type="evidence" value="ECO:0007669"/>
    <property type="project" value="TreeGrafter"/>
</dbReference>
<keyword evidence="2" id="KW-0548">Nucleotidyltransferase</keyword>
<dbReference type="Proteomes" id="UP000182077">
    <property type="component" value="Unassembled WGS sequence"/>
</dbReference>
<reference evidence="9 10" key="1">
    <citation type="submission" date="2014-12" db="EMBL/GenBank/DDBJ databases">
        <title>Draft genome sequences of 29 type strains of Enterococci.</title>
        <authorList>
            <person name="Zhong Z."/>
            <person name="Sun Z."/>
            <person name="Liu W."/>
            <person name="Zhang W."/>
            <person name="Zhang H."/>
        </authorList>
    </citation>
    <scope>NUCLEOTIDE SEQUENCE [LARGE SCALE GENOMIC DNA]</scope>
    <source>
        <strain evidence="9 10">DSM 17122</strain>
    </source>
</reference>
<dbReference type="Pfam" id="PF00929">
    <property type="entry name" value="RNase_T"/>
    <property type="match status" value="1"/>
</dbReference>
<accession>A0A1L8TI48</accession>
<dbReference type="NCBIfam" id="TIGR00573">
    <property type="entry name" value="dnaq"/>
    <property type="match status" value="1"/>
</dbReference>
<dbReference type="InterPro" id="IPR013520">
    <property type="entry name" value="Ribonucl_H"/>
</dbReference>
<dbReference type="CDD" id="cd06130">
    <property type="entry name" value="DNA_pol_III_epsilon_like"/>
    <property type="match status" value="1"/>
</dbReference>
<keyword evidence="6" id="KW-0239">DNA-directed DNA polymerase</keyword>
<dbReference type="EMBL" id="JXKQ01000012">
    <property type="protein sequence ID" value="OJG44011.1"/>
    <property type="molecule type" value="Genomic_DNA"/>
</dbReference>
<evidence type="ECO:0000259" key="8">
    <source>
        <dbReference type="SMART" id="SM00479"/>
    </source>
</evidence>
<name>A0A1L8TI48_9ENTE</name>
<dbReference type="SUPFAM" id="SSF53098">
    <property type="entry name" value="Ribonuclease H-like"/>
    <property type="match status" value="1"/>
</dbReference>
<comment type="caution">
    <text evidence="9">The sequence shown here is derived from an EMBL/GenBank/DDBJ whole genome shotgun (WGS) entry which is preliminary data.</text>
</comment>
<evidence type="ECO:0000313" key="10">
    <source>
        <dbReference type="Proteomes" id="UP000182077"/>
    </source>
</evidence>
<keyword evidence="4" id="KW-0540">Nuclease</keyword>
<proteinExistence type="predicted"/>
<dbReference type="InterPro" id="IPR012337">
    <property type="entry name" value="RNaseH-like_sf"/>
</dbReference>
<evidence type="ECO:0000256" key="2">
    <source>
        <dbReference type="ARBA" id="ARBA00022695"/>
    </source>
</evidence>
<dbReference type="InterPro" id="IPR036397">
    <property type="entry name" value="RNaseH_sf"/>
</dbReference>
<keyword evidence="5 9" id="KW-0378">Hydrolase</keyword>
<evidence type="ECO:0000256" key="1">
    <source>
        <dbReference type="ARBA" id="ARBA00022679"/>
    </source>
</evidence>
<dbReference type="GO" id="GO:0006260">
    <property type="term" value="P:DNA replication"/>
    <property type="evidence" value="ECO:0007669"/>
    <property type="project" value="UniProtKB-KW"/>
</dbReference>
<gene>
    <name evidence="9" type="ORF">RV04_GL000609</name>
</gene>